<dbReference type="Gene3D" id="3.30.465.10">
    <property type="match status" value="1"/>
</dbReference>
<name>A0ABV7Y5Z8_9ACTN</name>
<protein>
    <submittedName>
        <fullName evidence="7">FAD-binding oxidoreductase</fullName>
    </submittedName>
</protein>
<evidence type="ECO:0000256" key="3">
    <source>
        <dbReference type="ARBA" id="ARBA00022630"/>
    </source>
</evidence>
<keyword evidence="5" id="KW-0560">Oxidoreductase</keyword>
<dbReference type="InterPro" id="IPR006094">
    <property type="entry name" value="Oxid_FAD_bind_N"/>
</dbReference>
<reference evidence="8" key="1">
    <citation type="journal article" date="2019" name="Int. J. Syst. Evol. Microbiol.">
        <title>The Global Catalogue of Microorganisms (GCM) 10K type strain sequencing project: providing services to taxonomists for standard genome sequencing and annotation.</title>
        <authorList>
            <consortium name="The Broad Institute Genomics Platform"/>
            <consortium name="The Broad Institute Genome Sequencing Center for Infectious Disease"/>
            <person name="Wu L."/>
            <person name="Ma J."/>
        </authorList>
    </citation>
    <scope>NUCLEOTIDE SEQUENCE [LARGE SCALE GENOMIC DNA]</scope>
    <source>
        <strain evidence="8">CGMCC 4.7241</strain>
    </source>
</reference>
<dbReference type="SUPFAM" id="SSF56176">
    <property type="entry name" value="FAD-binding/transporter-associated domain-like"/>
    <property type="match status" value="1"/>
</dbReference>
<comment type="similarity">
    <text evidence="2">Belongs to the oxygen-dependent FAD-linked oxidoreductase family.</text>
</comment>
<dbReference type="InterPro" id="IPR006093">
    <property type="entry name" value="Oxy_OxRdtase_FAD_BS"/>
</dbReference>
<dbReference type="InterPro" id="IPR016166">
    <property type="entry name" value="FAD-bd_PCMH"/>
</dbReference>
<dbReference type="InterPro" id="IPR036318">
    <property type="entry name" value="FAD-bd_PCMH-like_sf"/>
</dbReference>
<dbReference type="Proteomes" id="UP001595699">
    <property type="component" value="Unassembled WGS sequence"/>
</dbReference>
<dbReference type="Pfam" id="PF01565">
    <property type="entry name" value="FAD_binding_4"/>
    <property type="match status" value="1"/>
</dbReference>
<dbReference type="EMBL" id="JBHRZH010000006">
    <property type="protein sequence ID" value="MFC3760685.1"/>
    <property type="molecule type" value="Genomic_DNA"/>
</dbReference>
<dbReference type="PANTHER" id="PTHR42973:SF39">
    <property type="entry name" value="FAD-BINDING PCMH-TYPE DOMAIN-CONTAINING PROTEIN"/>
    <property type="match status" value="1"/>
</dbReference>
<gene>
    <name evidence="7" type="ORF">ACFOUW_07535</name>
</gene>
<dbReference type="RefSeq" id="WP_205116931.1">
    <property type="nucleotide sequence ID" value="NZ_JAFBCM010000001.1"/>
</dbReference>
<dbReference type="InterPro" id="IPR050416">
    <property type="entry name" value="FAD-linked_Oxidoreductase"/>
</dbReference>
<evidence type="ECO:0000313" key="7">
    <source>
        <dbReference type="EMBL" id="MFC3760685.1"/>
    </source>
</evidence>
<dbReference type="InterPro" id="IPR016169">
    <property type="entry name" value="FAD-bd_PCMH_sub2"/>
</dbReference>
<dbReference type="PROSITE" id="PS51387">
    <property type="entry name" value="FAD_PCMH"/>
    <property type="match status" value="1"/>
</dbReference>
<sequence>MVPDELELHRRLAGEYIHPDDPKYPEVRNAQLKAFHHYKPKAVVRAFTAEDVAETITFAKQRGIELRPRSGGHCFAGRSSTDGIVLDLSPMWGFAVEGDTATIGAGATIRTIERALWRQGRILNLGCGPTVGVAGLTLGGGIGLCRAYGLTCDRLLKAAVVLADGSIVHADENHHEDLFWALRGAGGGQFGVVAHFQHSFSDEPHQDVIANWMRWARDCLDGMNAHLRLVATPT</sequence>
<keyword evidence="3" id="KW-0285">Flavoprotein</keyword>
<evidence type="ECO:0000256" key="2">
    <source>
        <dbReference type="ARBA" id="ARBA00005466"/>
    </source>
</evidence>
<accession>A0ABV7Y5Z8</accession>
<dbReference type="PROSITE" id="PS00862">
    <property type="entry name" value="OX2_COVAL_FAD"/>
    <property type="match status" value="1"/>
</dbReference>
<comment type="caution">
    <text evidence="7">The sequence shown here is derived from an EMBL/GenBank/DDBJ whole genome shotgun (WGS) entry which is preliminary data.</text>
</comment>
<evidence type="ECO:0000259" key="6">
    <source>
        <dbReference type="PROSITE" id="PS51387"/>
    </source>
</evidence>
<comment type="cofactor">
    <cofactor evidence="1">
        <name>FAD</name>
        <dbReference type="ChEBI" id="CHEBI:57692"/>
    </cofactor>
</comment>
<organism evidence="7 8">
    <name type="scientific">Tenggerimyces flavus</name>
    <dbReference type="NCBI Taxonomy" id="1708749"/>
    <lineage>
        <taxon>Bacteria</taxon>
        <taxon>Bacillati</taxon>
        <taxon>Actinomycetota</taxon>
        <taxon>Actinomycetes</taxon>
        <taxon>Propionibacteriales</taxon>
        <taxon>Nocardioidaceae</taxon>
        <taxon>Tenggerimyces</taxon>
    </lineage>
</organism>
<evidence type="ECO:0000256" key="1">
    <source>
        <dbReference type="ARBA" id="ARBA00001974"/>
    </source>
</evidence>
<evidence type="ECO:0000313" key="8">
    <source>
        <dbReference type="Proteomes" id="UP001595699"/>
    </source>
</evidence>
<keyword evidence="4" id="KW-0274">FAD</keyword>
<keyword evidence="8" id="KW-1185">Reference proteome</keyword>
<feature type="domain" description="FAD-binding PCMH-type" evidence="6">
    <location>
        <begin position="36"/>
        <end position="203"/>
    </location>
</feature>
<dbReference type="PANTHER" id="PTHR42973">
    <property type="entry name" value="BINDING OXIDOREDUCTASE, PUTATIVE (AFU_ORTHOLOGUE AFUA_1G17690)-RELATED"/>
    <property type="match status" value="1"/>
</dbReference>
<proteinExistence type="inferred from homology"/>
<evidence type="ECO:0000256" key="5">
    <source>
        <dbReference type="ARBA" id="ARBA00023002"/>
    </source>
</evidence>
<evidence type="ECO:0000256" key="4">
    <source>
        <dbReference type="ARBA" id="ARBA00022827"/>
    </source>
</evidence>